<sequence length="355" mass="41441">MKNEFLLKNEYKNWLIENTQITEGSAISYLSYVSGVNKLISFSKEKKEEQLNLFTTLNTEFEKKNYKAINEILSFVIDELSIKNVEVIFGRPKKTLQNYKSALYRYLEFLIEYLPDSEDDIESGVKTSEEQVENMQIFTTKGKVLSSGIVDRVYLKKDLVKTFLSRIKTQDRTYENIFFPIRFITRIFRLKKEHKAFNKWLNDLLCSINIFVKDSEISFKDVTKLCIINNEVYITYNGVSKLAYTKLSDNKTIEPFDVPALRKIAIDHDRSLFNVMNDNLKNLPTILLITNELKENIHGKITYQKLSKLSHSNKLDEFIKKNIKTDSLLKELKLIASETKLQLMDNSQNVSKGKK</sequence>
<dbReference type="AlphaFoldDB" id="A0A1L3JJ64"/>
<keyword evidence="2" id="KW-1185">Reference proteome</keyword>
<proteinExistence type="predicted"/>
<protein>
    <submittedName>
        <fullName evidence="1">Uncharacterized protein</fullName>
    </submittedName>
</protein>
<dbReference type="RefSeq" id="WP_072555461.1">
    <property type="nucleotide sequence ID" value="NZ_CP018155.1"/>
</dbReference>
<dbReference type="Proteomes" id="UP000181898">
    <property type="component" value="Chromosome"/>
</dbReference>
<name>A0A1L3JJ64_9FLAO</name>
<reference evidence="1 2" key="1">
    <citation type="submission" date="2016-11" db="EMBL/GenBank/DDBJ databases">
        <title>Tenacibaculum sp. LPB0136, isolated from marine environment.</title>
        <authorList>
            <person name="Kim E."/>
            <person name="Yi H."/>
        </authorList>
    </citation>
    <scope>NUCLEOTIDE SEQUENCE [LARGE SCALE GENOMIC DNA]</scope>
    <source>
        <strain evidence="1 2">LPB0136</strain>
    </source>
</reference>
<organism evidence="1 2">
    <name type="scientific">Tenacibaculum todarodis</name>
    <dbReference type="NCBI Taxonomy" id="1850252"/>
    <lineage>
        <taxon>Bacteria</taxon>
        <taxon>Pseudomonadati</taxon>
        <taxon>Bacteroidota</taxon>
        <taxon>Flavobacteriia</taxon>
        <taxon>Flavobacteriales</taxon>
        <taxon>Flavobacteriaceae</taxon>
        <taxon>Tenacibaculum</taxon>
    </lineage>
</organism>
<accession>A0A1L3JJ64</accession>
<dbReference type="KEGG" id="ten:LPB136_07110"/>
<gene>
    <name evidence="1" type="ORF">LPB136_07110</name>
</gene>
<dbReference type="STRING" id="1850252.LPB136_07110"/>
<evidence type="ECO:0000313" key="2">
    <source>
        <dbReference type="Proteomes" id="UP000181898"/>
    </source>
</evidence>
<dbReference type="EMBL" id="CP018155">
    <property type="protein sequence ID" value="APG65132.1"/>
    <property type="molecule type" value="Genomic_DNA"/>
</dbReference>
<evidence type="ECO:0000313" key="1">
    <source>
        <dbReference type="EMBL" id="APG65132.1"/>
    </source>
</evidence>